<evidence type="ECO:0000313" key="3">
    <source>
        <dbReference type="Proteomes" id="UP000011115"/>
    </source>
</evidence>
<protein>
    <submittedName>
        <fullName evidence="2">Uncharacterized protein</fullName>
    </submittedName>
</protein>
<name>M1DVL1_SOLTU</name>
<reference evidence="2" key="2">
    <citation type="submission" date="2015-06" db="UniProtKB">
        <authorList>
            <consortium name="EnsemblPlants"/>
        </authorList>
    </citation>
    <scope>IDENTIFICATION</scope>
    <source>
        <strain evidence="2">DM1-3 516 R44</strain>
    </source>
</reference>
<feature type="compositionally biased region" description="Basic and acidic residues" evidence="1">
    <location>
        <begin position="71"/>
        <end position="80"/>
    </location>
</feature>
<feature type="compositionally biased region" description="Polar residues" evidence="1">
    <location>
        <begin position="134"/>
        <end position="149"/>
    </location>
</feature>
<dbReference type="InParanoid" id="M1DVL1"/>
<dbReference type="HOGENOM" id="CLU_1087429_0_0_1"/>
<accession>M1DVL1</accession>
<feature type="compositionally biased region" description="Basic and acidic residues" evidence="1">
    <location>
        <begin position="1"/>
        <end position="11"/>
    </location>
</feature>
<organism evidence="2 3">
    <name type="scientific">Solanum tuberosum</name>
    <name type="common">Potato</name>
    <dbReference type="NCBI Taxonomy" id="4113"/>
    <lineage>
        <taxon>Eukaryota</taxon>
        <taxon>Viridiplantae</taxon>
        <taxon>Streptophyta</taxon>
        <taxon>Embryophyta</taxon>
        <taxon>Tracheophyta</taxon>
        <taxon>Spermatophyta</taxon>
        <taxon>Magnoliopsida</taxon>
        <taxon>eudicotyledons</taxon>
        <taxon>Gunneridae</taxon>
        <taxon>Pentapetalae</taxon>
        <taxon>asterids</taxon>
        <taxon>lamiids</taxon>
        <taxon>Solanales</taxon>
        <taxon>Solanaceae</taxon>
        <taxon>Solanoideae</taxon>
        <taxon>Solaneae</taxon>
        <taxon>Solanum</taxon>
    </lineage>
</organism>
<evidence type="ECO:0000256" key="1">
    <source>
        <dbReference type="SAM" id="MobiDB-lite"/>
    </source>
</evidence>
<dbReference type="AlphaFoldDB" id="M1DVL1"/>
<keyword evidence="3" id="KW-1185">Reference proteome</keyword>
<feature type="region of interest" description="Disordered" evidence="1">
    <location>
        <begin position="39"/>
        <end position="80"/>
    </location>
</feature>
<dbReference type="EnsemblPlants" id="PGSC0003DMT400095102">
    <property type="protein sequence ID" value="PGSC0003DMT400095102"/>
    <property type="gene ID" value="PGSC0003DMG400044673"/>
</dbReference>
<dbReference type="Proteomes" id="UP000011115">
    <property type="component" value="Unassembled WGS sequence"/>
</dbReference>
<proteinExistence type="predicted"/>
<feature type="compositionally biased region" description="Polar residues" evidence="1">
    <location>
        <begin position="56"/>
        <end position="70"/>
    </location>
</feature>
<sequence>MARSKVAERRKPPQSKTKGITIKENADVFKSKVAKLSTNGEREKVKHKTLKLPDASTDSNGFYRNDPNQSESRDVGSDEKDILITQKVEWRIKKLRNSSRARTYQPTITTPPVPKKAMVLASPMQDIVRTNLTMPPKKTTQGININKGGSNLPKKRRQELPPGDKGKRKKHTAKKVVGDTQADFSEQEDEERLIHRRNRHQDTLQEKQPLRKGNLVPEHLNLVPKCKFETRKCWSPPVTTGFVTIDLSRREHNTGP</sequence>
<dbReference type="PaxDb" id="4113-PGSC0003DMT400095102"/>
<feature type="region of interest" description="Disordered" evidence="1">
    <location>
        <begin position="1"/>
        <end position="23"/>
    </location>
</feature>
<feature type="region of interest" description="Disordered" evidence="1">
    <location>
        <begin position="134"/>
        <end position="175"/>
    </location>
</feature>
<reference evidence="3" key="1">
    <citation type="journal article" date="2011" name="Nature">
        <title>Genome sequence and analysis of the tuber crop potato.</title>
        <authorList>
            <consortium name="The Potato Genome Sequencing Consortium"/>
        </authorList>
    </citation>
    <scope>NUCLEOTIDE SEQUENCE [LARGE SCALE GENOMIC DNA]</scope>
    <source>
        <strain evidence="3">cv. DM1-3 516 R44</strain>
    </source>
</reference>
<evidence type="ECO:0000313" key="2">
    <source>
        <dbReference type="EnsemblPlants" id="PGSC0003DMT400095102"/>
    </source>
</evidence>
<dbReference type="Gramene" id="PGSC0003DMT400095102">
    <property type="protein sequence ID" value="PGSC0003DMT400095102"/>
    <property type="gene ID" value="PGSC0003DMG400044673"/>
</dbReference>